<evidence type="ECO:0000256" key="9">
    <source>
        <dbReference type="ARBA" id="ARBA00042242"/>
    </source>
</evidence>
<evidence type="ECO:0000313" key="14">
    <source>
        <dbReference type="Proteomes" id="UP000595046"/>
    </source>
</evidence>
<dbReference type="Pfam" id="PF02843">
    <property type="entry name" value="GARS_C"/>
    <property type="match status" value="1"/>
</dbReference>
<dbReference type="PANTHER" id="PTHR43472:SF1">
    <property type="entry name" value="PHOSPHORIBOSYLAMINE--GLYCINE LIGASE, CHLOROPLASTIC"/>
    <property type="match status" value="1"/>
</dbReference>
<evidence type="ECO:0000313" key="13">
    <source>
        <dbReference type="EMBL" id="QPP08385.1"/>
    </source>
</evidence>
<keyword evidence="14" id="KW-1185">Reference proteome</keyword>
<dbReference type="EMBL" id="CP048882">
    <property type="protein sequence ID" value="QPP08385.1"/>
    <property type="molecule type" value="Genomic_DNA"/>
</dbReference>
<dbReference type="EC" id="6.3.4.13" evidence="3"/>
<dbReference type="Gene3D" id="3.40.50.20">
    <property type="match status" value="1"/>
</dbReference>
<protein>
    <recommendedName>
        <fullName evidence="3">phosphoribosylamine--glycine ligase</fullName>
        <ecNumber evidence="3">6.3.4.13</ecNumber>
    </recommendedName>
    <alternativeName>
        <fullName evidence="9">Glycinamide ribonucleotide synthetase</fullName>
    </alternativeName>
    <alternativeName>
        <fullName evidence="10">Phosphoribosylglycinamide synthetase</fullName>
    </alternativeName>
</protein>
<dbReference type="SMART" id="SM01209">
    <property type="entry name" value="GARS_A"/>
    <property type="match status" value="1"/>
</dbReference>
<evidence type="ECO:0000256" key="8">
    <source>
        <dbReference type="ARBA" id="ARBA00038345"/>
    </source>
</evidence>
<dbReference type="Gene3D" id="3.90.600.10">
    <property type="entry name" value="Phosphoribosylglycinamide synthetase, C-terminal domain"/>
    <property type="match status" value="1"/>
</dbReference>
<dbReference type="InterPro" id="IPR016185">
    <property type="entry name" value="PreATP-grasp_dom_sf"/>
</dbReference>
<gene>
    <name evidence="13" type="primary">purD</name>
    <name evidence="13" type="ORF">G4Z16_20510</name>
</gene>
<dbReference type="GO" id="GO:0046872">
    <property type="term" value="F:metal ion binding"/>
    <property type="evidence" value="ECO:0007669"/>
    <property type="project" value="InterPro"/>
</dbReference>
<feature type="domain" description="ATP-grasp" evidence="12">
    <location>
        <begin position="117"/>
        <end position="321"/>
    </location>
</feature>
<evidence type="ECO:0000256" key="11">
    <source>
        <dbReference type="PROSITE-ProRule" id="PRU00409"/>
    </source>
</evidence>
<dbReference type="KEGG" id="sbat:G4Z16_20510"/>
<dbReference type="NCBIfam" id="TIGR00877">
    <property type="entry name" value="purD"/>
    <property type="match status" value="1"/>
</dbReference>
<organism evidence="13 14">
    <name type="scientific">Streptomyces bathyalis</name>
    <dbReference type="NCBI Taxonomy" id="2710756"/>
    <lineage>
        <taxon>Bacteria</taxon>
        <taxon>Bacillati</taxon>
        <taxon>Actinomycetota</taxon>
        <taxon>Actinomycetes</taxon>
        <taxon>Kitasatosporales</taxon>
        <taxon>Streptomycetaceae</taxon>
        <taxon>Streptomyces</taxon>
    </lineage>
</organism>
<reference evidence="14" key="1">
    <citation type="submission" date="2020-02" db="EMBL/GenBank/DDBJ databases">
        <title>Streptomyces sp. ASO4wet.</title>
        <authorList>
            <person name="Risdian C."/>
            <person name="Landwehr W."/>
            <person name="Schupp P."/>
            <person name="Wink J."/>
        </authorList>
    </citation>
    <scope>NUCLEOTIDE SEQUENCE [LARGE SCALE GENOMIC DNA]</scope>
    <source>
        <strain evidence="14">ASO4wet</strain>
    </source>
</reference>
<dbReference type="InterPro" id="IPR020560">
    <property type="entry name" value="PRibGlycinamide_synth_C-dom"/>
</dbReference>
<accession>A0A7T1T8K7</accession>
<keyword evidence="5 11" id="KW-0547">Nucleotide-binding</keyword>
<evidence type="ECO:0000256" key="4">
    <source>
        <dbReference type="ARBA" id="ARBA00022598"/>
    </source>
</evidence>
<dbReference type="PANTHER" id="PTHR43472">
    <property type="entry name" value="PHOSPHORIBOSYLAMINE--GLYCINE LIGASE"/>
    <property type="match status" value="1"/>
</dbReference>
<evidence type="ECO:0000256" key="7">
    <source>
        <dbReference type="ARBA" id="ARBA00022840"/>
    </source>
</evidence>
<proteinExistence type="inferred from homology"/>
<dbReference type="InterPro" id="IPR020562">
    <property type="entry name" value="PRibGlycinamide_synth_N"/>
</dbReference>
<dbReference type="InterPro" id="IPR000115">
    <property type="entry name" value="PRibGlycinamide_synth"/>
</dbReference>
<dbReference type="PROSITE" id="PS50975">
    <property type="entry name" value="ATP_GRASP"/>
    <property type="match status" value="1"/>
</dbReference>
<keyword evidence="4 13" id="KW-0436">Ligase</keyword>
<comment type="pathway">
    <text evidence="2">Purine metabolism; IMP biosynthesis via de novo pathway; N(1)-(5-phospho-D-ribosyl)glycinamide from 5-phospho-alpha-D-ribose 1-diphosphate: step 2/2.</text>
</comment>
<keyword evidence="6" id="KW-0658">Purine biosynthesis</keyword>
<evidence type="ECO:0000256" key="5">
    <source>
        <dbReference type="ARBA" id="ARBA00022741"/>
    </source>
</evidence>
<evidence type="ECO:0000256" key="1">
    <source>
        <dbReference type="ARBA" id="ARBA00001936"/>
    </source>
</evidence>
<dbReference type="Pfam" id="PF01071">
    <property type="entry name" value="GARS_A"/>
    <property type="match status" value="1"/>
</dbReference>
<dbReference type="Gene3D" id="3.30.1490.20">
    <property type="entry name" value="ATP-grasp fold, A domain"/>
    <property type="match status" value="1"/>
</dbReference>
<dbReference type="SUPFAM" id="SSF56059">
    <property type="entry name" value="Glutathione synthetase ATP-binding domain-like"/>
    <property type="match status" value="1"/>
</dbReference>
<dbReference type="Gene3D" id="3.30.470.20">
    <property type="entry name" value="ATP-grasp fold, B domain"/>
    <property type="match status" value="1"/>
</dbReference>
<name>A0A7T1T8K7_9ACTN</name>
<dbReference type="InterPro" id="IPR011761">
    <property type="entry name" value="ATP-grasp"/>
</dbReference>
<dbReference type="GO" id="GO:0005524">
    <property type="term" value="F:ATP binding"/>
    <property type="evidence" value="ECO:0007669"/>
    <property type="project" value="UniProtKB-UniRule"/>
</dbReference>
<dbReference type="GO" id="GO:0004637">
    <property type="term" value="F:phosphoribosylamine-glycine ligase activity"/>
    <property type="evidence" value="ECO:0007669"/>
    <property type="project" value="UniProtKB-EC"/>
</dbReference>
<dbReference type="SUPFAM" id="SSF51246">
    <property type="entry name" value="Rudiment single hybrid motif"/>
    <property type="match status" value="1"/>
</dbReference>
<dbReference type="GO" id="GO:0009113">
    <property type="term" value="P:purine nucleobase biosynthetic process"/>
    <property type="evidence" value="ECO:0007669"/>
    <property type="project" value="InterPro"/>
</dbReference>
<evidence type="ECO:0000256" key="2">
    <source>
        <dbReference type="ARBA" id="ARBA00005174"/>
    </source>
</evidence>
<dbReference type="InterPro" id="IPR020561">
    <property type="entry name" value="PRibGlycinamid_synth_ATP-grasp"/>
</dbReference>
<evidence type="ECO:0000256" key="6">
    <source>
        <dbReference type="ARBA" id="ARBA00022755"/>
    </source>
</evidence>
<dbReference type="SUPFAM" id="SSF52440">
    <property type="entry name" value="PreATP-grasp domain"/>
    <property type="match status" value="1"/>
</dbReference>
<dbReference type="InterPro" id="IPR011054">
    <property type="entry name" value="Rudment_hybrid_motif"/>
</dbReference>
<dbReference type="Pfam" id="PF02844">
    <property type="entry name" value="GARS_N"/>
    <property type="match status" value="1"/>
</dbReference>
<dbReference type="InterPro" id="IPR037123">
    <property type="entry name" value="PRibGlycinamide_synth_C_sf"/>
</dbReference>
<evidence type="ECO:0000256" key="10">
    <source>
        <dbReference type="ARBA" id="ARBA00042864"/>
    </source>
</evidence>
<comment type="cofactor">
    <cofactor evidence="1">
        <name>Mn(2+)</name>
        <dbReference type="ChEBI" id="CHEBI:29035"/>
    </cofactor>
</comment>
<dbReference type="RefSeq" id="WP_197352178.1">
    <property type="nucleotide sequence ID" value="NZ_CP048882.1"/>
</dbReference>
<dbReference type="AlphaFoldDB" id="A0A7T1T8K7"/>
<sequence length="447" mass="47454">MTQRTDGPPRVLVVDGTGRGHALCRLFTRTDPDVTVYYGPGCDVVQEDRIVVADSIRVTEPETVLTFLDAHPVDFVFVSHIDGLSIGLVDALRAAGHRTIGPTREAALLEASKERGKRFCTDHGIPTAPYRAFTDPAGARAYIETLPYACVVKTDGLTPDGDGSVVCSSAEEALRAVDHFADESGDGFHVVVEQRLSGEEVSVFALLDGENALLLPTARDFKRTLEGDLGKNCDGMGSIAPHPSAGPDLDAEIRRTLLDPLVRGLAAEGLHFSGFLYIGAMITTDGLQVIELNARFGDSEAQVVLPGVSSDFTELCRAVLRRQLAGREIVSDGLVRCSVALTQGSLDPSDPEALPGWPFGAFASGQRVNGLDDVDPGEAAVYCANLRLGAGGQPVTSGGRVLHVVGSGSSLPEARARAYRGLERISFAGMRYRDDIGLTASREKALA</sequence>
<evidence type="ECO:0000259" key="12">
    <source>
        <dbReference type="PROSITE" id="PS50975"/>
    </source>
</evidence>
<evidence type="ECO:0000256" key="3">
    <source>
        <dbReference type="ARBA" id="ARBA00013255"/>
    </source>
</evidence>
<dbReference type="UniPathway" id="UPA00074">
    <property type="reaction ID" value="UER00125"/>
</dbReference>
<dbReference type="GO" id="GO:0006189">
    <property type="term" value="P:'de novo' IMP biosynthetic process"/>
    <property type="evidence" value="ECO:0007669"/>
    <property type="project" value="UniProtKB-UniPathway"/>
</dbReference>
<keyword evidence="7 11" id="KW-0067">ATP-binding</keyword>
<dbReference type="Proteomes" id="UP000595046">
    <property type="component" value="Chromosome"/>
</dbReference>
<dbReference type="InterPro" id="IPR013815">
    <property type="entry name" value="ATP_grasp_subdomain_1"/>
</dbReference>
<dbReference type="SMART" id="SM01210">
    <property type="entry name" value="GARS_C"/>
    <property type="match status" value="1"/>
</dbReference>
<comment type="similarity">
    <text evidence="8">Belongs to the GARS family.</text>
</comment>